<dbReference type="Proteomes" id="UP000237839">
    <property type="component" value="Unassembled WGS sequence"/>
</dbReference>
<organism evidence="1 2">
    <name type="scientific">Solimicrobium silvestre</name>
    <dbReference type="NCBI Taxonomy" id="2099400"/>
    <lineage>
        <taxon>Bacteria</taxon>
        <taxon>Pseudomonadati</taxon>
        <taxon>Pseudomonadota</taxon>
        <taxon>Betaproteobacteria</taxon>
        <taxon>Burkholderiales</taxon>
        <taxon>Oxalobacteraceae</taxon>
        <taxon>Solimicrobium</taxon>
    </lineage>
</organism>
<name>A0A2S9GXE0_9BURK</name>
<dbReference type="AlphaFoldDB" id="A0A2S9GXE0"/>
<reference evidence="1 2" key="1">
    <citation type="submission" date="2018-02" db="EMBL/GenBank/DDBJ databases">
        <title>Solimicrobium silvestre gen. nov., sp. nov., isolated from alpine forest soil.</title>
        <authorList>
            <person name="Margesin R."/>
            <person name="Albuquerque L."/>
            <person name="Zhang D.-C."/>
            <person name="Froufe H.J.C."/>
            <person name="Severino R."/>
            <person name="Roxo I."/>
            <person name="Egas C."/>
            <person name="Da Costa M.S."/>
        </authorList>
    </citation>
    <scope>NUCLEOTIDE SEQUENCE [LARGE SCALE GENOMIC DNA]</scope>
    <source>
        <strain evidence="1 2">S20-91</strain>
    </source>
</reference>
<evidence type="ECO:0000313" key="1">
    <source>
        <dbReference type="EMBL" id="PRC92387.1"/>
    </source>
</evidence>
<comment type="caution">
    <text evidence="1">The sequence shown here is derived from an EMBL/GenBank/DDBJ whole genome shotgun (WGS) entry which is preliminary data.</text>
</comment>
<protein>
    <submittedName>
        <fullName evidence="1">Uncharacterized protein</fullName>
    </submittedName>
</protein>
<dbReference type="RefSeq" id="WP_105532524.1">
    <property type="nucleotide sequence ID" value="NZ_PUGF01000013.1"/>
</dbReference>
<dbReference type="OrthoDB" id="2679165at2"/>
<evidence type="ECO:0000313" key="2">
    <source>
        <dbReference type="Proteomes" id="UP000237839"/>
    </source>
</evidence>
<proteinExistence type="predicted"/>
<accession>A0A2S9GXE0</accession>
<sequence length="145" mass="16591">MPIGALRHLADIPNEFEIINNMNKQKVLMLPYPTSPVLDGTELRSIGADIYLKIPFDVEGSERIVTVRFINVCAYRQRAESHCTSWHVKDVFDNVSLVVESDWVIELRSVTQLEHKNSFDLNHFITYVNEFGSLEVIAKDVVIES</sequence>
<dbReference type="EMBL" id="PUGF01000013">
    <property type="protein sequence ID" value="PRC92387.1"/>
    <property type="molecule type" value="Genomic_DNA"/>
</dbReference>
<keyword evidence="2" id="KW-1185">Reference proteome</keyword>
<gene>
    <name evidence="1" type="ORF">S2091_2762</name>
</gene>